<dbReference type="InterPro" id="IPR051917">
    <property type="entry name" value="Transposase-Integrase"/>
</dbReference>
<sequence>MAEKLFQEIPSDKRKIDPCDKGKEFIGHQELSEKLGVDFYFATPDHSWERGLNEPTNGLSSDGSKSLILGLAESPPPPGSGKVGGSLASCISPSSQQVI</sequence>
<dbReference type="AlphaFoldDB" id="A0A402DFW5"/>
<organism evidence="2 3">
    <name type="scientific">Microcystis aeruginosa NIES-4285</name>
    <dbReference type="NCBI Taxonomy" id="2497681"/>
    <lineage>
        <taxon>Bacteria</taxon>
        <taxon>Bacillati</taxon>
        <taxon>Cyanobacteriota</taxon>
        <taxon>Cyanophyceae</taxon>
        <taxon>Oscillatoriophycideae</taxon>
        <taxon>Chroococcales</taxon>
        <taxon>Microcystaceae</taxon>
        <taxon>Microcystis</taxon>
    </lineage>
</organism>
<proteinExistence type="predicted"/>
<accession>A0A402DFW5</accession>
<feature type="region of interest" description="Disordered" evidence="1">
    <location>
        <begin position="51"/>
        <end position="99"/>
    </location>
</feature>
<evidence type="ECO:0000256" key="1">
    <source>
        <dbReference type="SAM" id="MobiDB-lite"/>
    </source>
</evidence>
<feature type="compositionally biased region" description="Polar residues" evidence="1">
    <location>
        <begin position="54"/>
        <end position="64"/>
    </location>
</feature>
<gene>
    <name evidence="2" type="ORF">MiAbB_03022</name>
</gene>
<dbReference type="GO" id="GO:0004803">
    <property type="term" value="F:transposase activity"/>
    <property type="evidence" value="ECO:0007669"/>
    <property type="project" value="TreeGrafter"/>
</dbReference>
<dbReference type="InterPro" id="IPR012337">
    <property type="entry name" value="RNaseH-like_sf"/>
</dbReference>
<evidence type="ECO:0000313" key="3">
    <source>
        <dbReference type="Proteomes" id="UP000289660"/>
    </source>
</evidence>
<feature type="compositionally biased region" description="Polar residues" evidence="1">
    <location>
        <begin position="89"/>
        <end position="99"/>
    </location>
</feature>
<name>A0A402DFW5_MICAE</name>
<dbReference type="GO" id="GO:0005829">
    <property type="term" value="C:cytosol"/>
    <property type="evidence" value="ECO:0007669"/>
    <property type="project" value="TreeGrafter"/>
</dbReference>
<evidence type="ECO:0000313" key="2">
    <source>
        <dbReference type="EMBL" id="GCE61091.1"/>
    </source>
</evidence>
<comment type="caution">
    <text evidence="2">The sequence shown here is derived from an EMBL/GenBank/DDBJ whole genome shotgun (WGS) entry which is preliminary data.</text>
</comment>
<dbReference type="PANTHER" id="PTHR10948">
    <property type="entry name" value="TRANSPOSASE"/>
    <property type="match status" value="1"/>
</dbReference>
<evidence type="ECO:0008006" key="4">
    <source>
        <dbReference type="Google" id="ProtNLM"/>
    </source>
</evidence>
<protein>
    <recommendedName>
        <fullName evidence="4">Integrase catalytic domain-containing protein</fullName>
    </recommendedName>
</protein>
<dbReference type="EMBL" id="BIFY01000057">
    <property type="protein sequence ID" value="GCE61091.1"/>
    <property type="molecule type" value="Genomic_DNA"/>
</dbReference>
<dbReference type="Proteomes" id="UP000289660">
    <property type="component" value="Unassembled WGS sequence"/>
</dbReference>
<dbReference type="SUPFAM" id="SSF53098">
    <property type="entry name" value="Ribonuclease H-like"/>
    <property type="match status" value="1"/>
</dbReference>
<reference evidence="3" key="1">
    <citation type="submission" date="2018-12" db="EMBL/GenBank/DDBJ databases">
        <title>Genome sequence of Microcystis aeruginosa NIES-4285.</title>
        <authorList>
            <person name="Tanabe Y."/>
        </authorList>
    </citation>
    <scope>NUCLEOTIDE SEQUENCE [LARGE SCALE GENOMIC DNA]</scope>
    <source>
        <strain evidence="3">NIES-4285</strain>
    </source>
</reference>
<dbReference type="GO" id="GO:0032196">
    <property type="term" value="P:transposition"/>
    <property type="evidence" value="ECO:0007669"/>
    <property type="project" value="TreeGrafter"/>
</dbReference>
<dbReference type="PANTHER" id="PTHR10948:SF23">
    <property type="entry name" value="TRANSPOSASE INSI FOR INSERTION SEQUENCE ELEMENT IS30A-RELATED"/>
    <property type="match status" value="1"/>
</dbReference>